<evidence type="ECO:0000256" key="1">
    <source>
        <dbReference type="ARBA" id="ARBA00004141"/>
    </source>
</evidence>
<dbReference type="Proteomes" id="UP000284021">
    <property type="component" value="Unassembled WGS sequence"/>
</dbReference>
<dbReference type="NCBIfam" id="TIGR00801">
    <property type="entry name" value="ncs2"/>
    <property type="match status" value="1"/>
</dbReference>
<comment type="similarity">
    <text evidence="2">Belongs to the nucleobase:cation symporter-2 (NCS2) (TC 2.A.40) family.</text>
</comment>
<feature type="transmembrane region" description="Helical" evidence="7">
    <location>
        <begin position="40"/>
        <end position="55"/>
    </location>
</feature>
<dbReference type="OrthoDB" id="9779092at2"/>
<feature type="transmembrane region" description="Helical" evidence="7">
    <location>
        <begin position="62"/>
        <end position="81"/>
    </location>
</feature>
<evidence type="ECO:0000313" key="8">
    <source>
        <dbReference type="EMBL" id="RJG10426.1"/>
    </source>
</evidence>
<dbReference type="InterPro" id="IPR006042">
    <property type="entry name" value="Xan_ur_permease"/>
</dbReference>
<evidence type="ECO:0000256" key="5">
    <source>
        <dbReference type="ARBA" id="ARBA00022989"/>
    </source>
</evidence>
<feature type="transmembrane region" description="Helical" evidence="7">
    <location>
        <begin position="156"/>
        <end position="174"/>
    </location>
</feature>
<sequence>MQDEFHDPLWRQVLSGAQMLFVAFGALVLMPLIIGLDPNVALFTAGLGTILFQVVTGRQVPVFLASSFAFITPIILAKGQFGLAETMGGIVAAGFVYTFLGLAVKIKGTGFIDRLLPPVVIGPVIISIGLAMAPIAANMAMGKSGDGTELIPYRTAMLISMPALLTTLIVAVFGRGIFRLVPIISGVLVGFALSFFFGVVDSVAIIAAPWLELPKFTAPAFNWQAILFIVPVALAPAIEHIGGVIAVGSVTGRDYLKKPGLHRTLLGDGIATSVAGLFGGPPNTTYAEVTGAVMLTKNYNPKIMTWAAIFAITLAFIGKFGALLQSIPVPVMGGILCLLFGSIAAVGMNTLIRHKVDLAEARNLVIVSVTLVFGIGGVLIGTGTGPDDFGLKGIALCAIVAIGLNLLLPGNDSWKNKALDEHKL</sequence>
<evidence type="ECO:0000256" key="6">
    <source>
        <dbReference type="ARBA" id="ARBA00023136"/>
    </source>
</evidence>
<organism evidence="8 9">
    <name type="scientific">Pseudomonas cavernicola</name>
    <dbReference type="NCBI Taxonomy" id="2320866"/>
    <lineage>
        <taxon>Bacteria</taxon>
        <taxon>Pseudomonadati</taxon>
        <taxon>Pseudomonadota</taxon>
        <taxon>Gammaproteobacteria</taxon>
        <taxon>Pseudomonadales</taxon>
        <taxon>Pseudomonadaceae</taxon>
        <taxon>Pseudomonas</taxon>
    </lineage>
</organism>
<keyword evidence="9" id="KW-1185">Reference proteome</keyword>
<dbReference type="AlphaFoldDB" id="A0A418XD49"/>
<evidence type="ECO:0000256" key="2">
    <source>
        <dbReference type="ARBA" id="ARBA00008821"/>
    </source>
</evidence>
<evidence type="ECO:0000313" key="9">
    <source>
        <dbReference type="Proteomes" id="UP000284021"/>
    </source>
</evidence>
<keyword evidence="5 7" id="KW-1133">Transmembrane helix</keyword>
<dbReference type="PANTHER" id="PTHR11119">
    <property type="entry name" value="XANTHINE-URACIL / VITAMIN C PERMEASE FAMILY MEMBER"/>
    <property type="match status" value="1"/>
</dbReference>
<feature type="transmembrane region" description="Helical" evidence="7">
    <location>
        <begin position="331"/>
        <end position="352"/>
    </location>
</feature>
<comment type="subcellular location">
    <subcellularLocation>
        <location evidence="1">Membrane</location>
        <topology evidence="1">Multi-pass membrane protein</topology>
    </subcellularLocation>
</comment>
<keyword evidence="3" id="KW-0813">Transport</keyword>
<feature type="transmembrane region" description="Helical" evidence="7">
    <location>
        <begin position="364"/>
        <end position="383"/>
    </location>
</feature>
<proteinExistence type="inferred from homology"/>
<feature type="transmembrane region" description="Helical" evidence="7">
    <location>
        <begin position="116"/>
        <end position="136"/>
    </location>
</feature>
<dbReference type="RefSeq" id="WP_119956108.1">
    <property type="nucleotide sequence ID" value="NZ_QYUR01000006.1"/>
</dbReference>
<reference evidence="8 9" key="1">
    <citation type="submission" date="2018-09" db="EMBL/GenBank/DDBJ databases">
        <authorList>
            <person name="Zhu H."/>
        </authorList>
    </citation>
    <scope>NUCLEOTIDE SEQUENCE [LARGE SCALE GENOMIC DNA]</scope>
    <source>
        <strain evidence="8 9">K1S02-6</strain>
    </source>
</reference>
<keyword evidence="4 7" id="KW-0812">Transmembrane</keyword>
<name>A0A418XD49_9PSED</name>
<feature type="transmembrane region" description="Helical" evidence="7">
    <location>
        <begin position="303"/>
        <end position="325"/>
    </location>
</feature>
<dbReference type="Pfam" id="PF00860">
    <property type="entry name" value="Xan_ur_permease"/>
    <property type="match status" value="1"/>
</dbReference>
<evidence type="ECO:0000256" key="3">
    <source>
        <dbReference type="ARBA" id="ARBA00022448"/>
    </source>
</evidence>
<feature type="transmembrane region" description="Helical" evidence="7">
    <location>
        <begin position="223"/>
        <end position="248"/>
    </location>
</feature>
<dbReference type="PROSITE" id="PS01116">
    <property type="entry name" value="XANTH_URACIL_PERMASE"/>
    <property type="match status" value="1"/>
</dbReference>
<evidence type="ECO:0000256" key="4">
    <source>
        <dbReference type="ARBA" id="ARBA00022692"/>
    </source>
</evidence>
<feature type="transmembrane region" description="Helical" evidence="7">
    <location>
        <begin position="186"/>
        <end position="211"/>
    </location>
</feature>
<evidence type="ECO:0000256" key="7">
    <source>
        <dbReference type="SAM" id="Phobius"/>
    </source>
</evidence>
<dbReference type="GO" id="GO:0005886">
    <property type="term" value="C:plasma membrane"/>
    <property type="evidence" value="ECO:0007669"/>
    <property type="project" value="UniProtKB-ARBA"/>
</dbReference>
<accession>A0A418XD49</accession>
<dbReference type="InterPro" id="IPR006043">
    <property type="entry name" value="NCS2"/>
</dbReference>
<dbReference type="EMBL" id="QYUR01000006">
    <property type="protein sequence ID" value="RJG10426.1"/>
    <property type="molecule type" value="Genomic_DNA"/>
</dbReference>
<feature type="transmembrane region" description="Helical" evidence="7">
    <location>
        <begin position="389"/>
        <end position="408"/>
    </location>
</feature>
<dbReference type="GO" id="GO:0015205">
    <property type="term" value="F:nucleobase transmembrane transporter activity"/>
    <property type="evidence" value="ECO:0007669"/>
    <property type="project" value="UniProtKB-ARBA"/>
</dbReference>
<gene>
    <name evidence="8" type="ORF">D3879_20665</name>
</gene>
<comment type="caution">
    <text evidence="8">The sequence shown here is derived from an EMBL/GenBank/DDBJ whole genome shotgun (WGS) entry which is preliminary data.</text>
</comment>
<feature type="transmembrane region" description="Helical" evidence="7">
    <location>
        <begin position="12"/>
        <end position="34"/>
    </location>
</feature>
<protein>
    <submittedName>
        <fullName evidence="8">Uracil-xanthine permease</fullName>
    </submittedName>
</protein>
<feature type="transmembrane region" description="Helical" evidence="7">
    <location>
        <begin position="87"/>
        <end position="104"/>
    </location>
</feature>
<keyword evidence="6 7" id="KW-0472">Membrane</keyword>